<evidence type="ECO:0000256" key="1">
    <source>
        <dbReference type="SAM" id="SignalP"/>
    </source>
</evidence>
<keyword evidence="1" id="KW-0732">Signal</keyword>
<feature type="signal peptide" evidence="1">
    <location>
        <begin position="1"/>
        <end position="25"/>
    </location>
</feature>
<reference evidence="2 3" key="1">
    <citation type="journal article" date="2016" name="Mol. Biol. Evol.">
        <title>Comparative Genomics of Early-Diverging Mushroom-Forming Fungi Provides Insights into the Origins of Lignocellulose Decay Capabilities.</title>
        <authorList>
            <person name="Nagy L.G."/>
            <person name="Riley R."/>
            <person name="Tritt A."/>
            <person name="Adam C."/>
            <person name="Daum C."/>
            <person name="Floudas D."/>
            <person name="Sun H."/>
            <person name="Yadav J.S."/>
            <person name="Pangilinan J."/>
            <person name="Larsson K.H."/>
            <person name="Matsuura K."/>
            <person name="Barry K."/>
            <person name="Labutti K."/>
            <person name="Kuo R."/>
            <person name="Ohm R.A."/>
            <person name="Bhattacharya S.S."/>
            <person name="Shirouzu T."/>
            <person name="Yoshinaga Y."/>
            <person name="Martin F.M."/>
            <person name="Grigoriev I.V."/>
            <person name="Hibbett D.S."/>
        </authorList>
    </citation>
    <scope>NUCLEOTIDE SEQUENCE [LARGE SCALE GENOMIC DNA]</scope>
    <source>
        <strain evidence="2 3">TUFC12733</strain>
    </source>
</reference>
<organism evidence="2 3">
    <name type="scientific">Calocera viscosa (strain TUFC12733)</name>
    <dbReference type="NCBI Taxonomy" id="1330018"/>
    <lineage>
        <taxon>Eukaryota</taxon>
        <taxon>Fungi</taxon>
        <taxon>Dikarya</taxon>
        <taxon>Basidiomycota</taxon>
        <taxon>Agaricomycotina</taxon>
        <taxon>Dacrymycetes</taxon>
        <taxon>Dacrymycetales</taxon>
        <taxon>Dacrymycetaceae</taxon>
        <taxon>Calocera</taxon>
    </lineage>
</organism>
<evidence type="ECO:0008006" key="4">
    <source>
        <dbReference type="Google" id="ProtNLM"/>
    </source>
</evidence>
<accession>A0A167HYU3</accession>
<keyword evidence="3" id="KW-1185">Reference proteome</keyword>
<name>A0A167HYU3_CALVF</name>
<gene>
    <name evidence="2" type="ORF">CALVIDRAFT_319009</name>
</gene>
<dbReference type="AlphaFoldDB" id="A0A167HYU3"/>
<proteinExistence type="predicted"/>
<protein>
    <recommendedName>
        <fullName evidence="4">Secreted protein</fullName>
    </recommendedName>
</protein>
<dbReference type="EMBL" id="KV417314">
    <property type="protein sequence ID" value="KZO92121.1"/>
    <property type="molecule type" value="Genomic_DNA"/>
</dbReference>
<evidence type="ECO:0000313" key="2">
    <source>
        <dbReference type="EMBL" id="KZO92121.1"/>
    </source>
</evidence>
<sequence>MLHPQTLLGSLPAQILWLSIAPIASVPAPSLYRPLGTRTGTLRDCRRLFCVFYLISRRALARPFVERTYLQPCSDLGILERKLPSGPSGMPERLYPHASPSCRPISSFALSL</sequence>
<evidence type="ECO:0000313" key="3">
    <source>
        <dbReference type="Proteomes" id="UP000076738"/>
    </source>
</evidence>
<dbReference type="Proteomes" id="UP000076738">
    <property type="component" value="Unassembled WGS sequence"/>
</dbReference>
<feature type="chain" id="PRO_5007887883" description="Secreted protein" evidence="1">
    <location>
        <begin position="26"/>
        <end position="112"/>
    </location>
</feature>